<gene>
    <name evidence="1" type="ORF">RHSIM_RhsimUnG0143000</name>
</gene>
<dbReference type="AlphaFoldDB" id="A0A834L4N6"/>
<evidence type="ECO:0000313" key="1">
    <source>
        <dbReference type="EMBL" id="KAF7113270.1"/>
    </source>
</evidence>
<protein>
    <recommendedName>
        <fullName evidence="3">Reverse transcriptase</fullName>
    </recommendedName>
</protein>
<dbReference type="EMBL" id="WJXA01000306">
    <property type="protein sequence ID" value="KAF7113270.1"/>
    <property type="molecule type" value="Genomic_DNA"/>
</dbReference>
<name>A0A834L4N6_RHOSS</name>
<keyword evidence="2" id="KW-1185">Reference proteome</keyword>
<dbReference type="OrthoDB" id="1936608at2759"/>
<comment type="caution">
    <text evidence="1">The sequence shown here is derived from an EMBL/GenBank/DDBJ whole genome shotgun (WGS) entry which is preliminary data.</text>
</comment>
<proteinExistence type="predicted"/>
<organism evidence="1 2">
    <name type="scientific">Rhododendron simsii</name>
    <name type="common">Sims's rhododendron</name>
    <dbReference type="NCBI Taxonomy" id="118357"/>
    <lineage>
        <taxon>Eukaryota</taxon>
        <taxon>Viridiplantae</taxon>
        <taxon>Streptophyta</taxon>
        <taxon>Embryophyta</taxon>
        <taxon>Tracheophyta</taxon>
        <taxon>Spermatophyta</taxon>
        <taxon>Magnoliopsida</taxon>
        <taxon>eudicotyledons</taxon>
        <taxon>Gunneridae</taxon>
        <taxon>Pentapetalae</taxon>
        <taxon>asterids</taxon>
        <taxon>Ericales</taxon>
        <taxon>Ericaceae</taxon>
        <taxon>Ericoideae</taxon>
        <taxon>Rhodoreae</taxon>
        <taxon>Rhododendron</taxon>
    </lineage>
</organism>
<dbReference type="PANTHER" id="PTHR33116:SF86">
    <property type="entry name" value="REVERSE TRANSCRIPTASE DOMAIN-CONTAINING PROTEIN"/>
    <property type="match status" value="1"/>
</dbReference>
<dbReference type="PANTHER" id="PTHR33116">
    <property type="entry name" value="REVERSE TRANSCRIPTASE ZINC-BINDING DOMAIN-CONTAINING PROTEIN-RELATED-RELATED"/>
    <property type="match status" value="1"/>
</dbReference>
<accession>A0A834L4N6</accession>
<dbReference type="Proteomes" id="UP000626092">
    <property type="component" value="Unassembled WGS sequence"/>
</dbReference>
<evidence type="ECO:0008006" key="3">
    <source>
        <dbReference type="Google" id="ProtNLM"/>
    </source>
</evidence>
<reference evidence="1" key="1">
    <citation type="submission" date="2019-11" db="EMBL/GenBank/DDBJ databases">
        <authorList>
            <person name="Liu Y."/>
            <person name="Hou J."/>
            <person name="Li T.-Q."/>
            <person name="Guan C.-H."/>
            <person name="Wu X."/>
            <person name="Wu H.-Z."/>
            <person name="Ling F."/>
            <person name="Zhang R."/>
            <person name="Shi X.-G."/>
            <person name="Ren J.-P."/>
            <person name="Chen E.-F."/>
            <person name="Sun J.-M."/>
        </authorList>
    </citation>
    <scope>NUCLEOTIDE SEQUENCE</scope>
    <source>
        <strain evidence="1">Adult_tree_wgs_1</strain>
        <tissue evidence="1">Leaves</tissue>
    </source>
</reference>
<sequence>MWEELLGIAHEESSDWLVGGGLNARLHQDEKSGGHQRIRHLNAMVKHLAPDGSDHCPILLDNVGQWQVHGSRWFQIHEKIKACRMSFLHWRKQRPLNSRHNKEVLGSKLQHLFKCPNFNREEYSLTETLFKRALKNEEIYWRDKAQSNWLKAGDRNTTFFHAQTIQRRQQNRLVGLEDQNGCWREGNQAMSEIARDYFKNNFLSDGISNVEAVLSCVTSRVSNSMNRFLTRPISYNENRSVALKLDMRKAYNRVEWSFLEAIMRKMGFADGFSEMLRHAESRGAIQGLRICRGAPSISHLLFVDDTLVFCKAKRRELQAIGDILDDYRKASGQLINLQKSSMTDLGKYLGLPAEVGKSKTEMFNYIKERVLQKLAGWKEKILNPAGKEVLLKSVALALPTYAMMCFKLPKGLCHQIESAMASFWWGQKNNERKFIA</sequence>
<evidence type="ECO:0000313" key="2">
    <source>
        <dbReference type="Proteomes" id="UP000626092"/>
    </source>
</evidence>